<comment type="caution">
    <text evidence="2">The sequence shown here is derived from an EMBL/GenBank/DDBJ whole genome shotgun (WGS) entry which is preliminary data.</text>
</comment>
<evidence type="ECO:0000313" key="2">
    <source>
        <dbReference type="EMBL" id="MFC7280220.1"/>
    </source>
</evidence>
<dbReference type="SMART" id="SM00347">
    <property type="entry name" value="HTH_MARR"/>
    <property type="match status" value="1"/>
</dbReference>
<evidence type="ECO:0000259" key="1">
    <source>
        <dbReference type="PROSITE" id="PS50995"/>
    </source>
</evidence>
<dbReference type="InterPro" id="IPR039422">
    <property type="entry name" value="MarR/SlyA-like"/>
</dbReference>
<dbReference type="PROSITE" id="PS50995">
    <property type="entry name" value="HTH_MARR_2"/>
    <property type="match status" value="1"/>
</dbReference>
<protein>
    <submittedName>
        <fullName evidence="2">MarR family winged helix-turn-helix transcriptional regulator</fullName>
    </submittedName>
</protein>
<accession>A0ABW2I5S5</accession>
<dbReference type="Gene3D" id="1.10.10.10">
    <property type="entry name" value="Winged helix-like DNA-binding domain superfamily/Winged helix DNA-binding domain"/>
    <property type="match status" value="1"/>
</dbReference>
<dbReference type="Proteomes" id="UP001596548">
    <property type="component" value="Unassembled WGS sequence"/>
</dbReference>
<reference evidence="3" key="1">
    <citation type="journal article" date="2019" name="Int. J. Syst. Evol. Microbiol.">
        <title>The Global Catalogue of Microorganisms (GCM) 10K type strain sequencing project: providing services to taxonomists for standard genome sequencing and annotation.</title>
        <authorList>
            <consortium name="The Broad Institute Genomics Platform"/>
            <consortium name="The Broad Institute Genome Sequencing Center for Infectious Disease"/>
            <person name="Wu L."/>
            <person name="Ma J."/>
        </authorList>
    </citation>
    <scope>NUCLEOTIDE SEQUENCE [LARGE SCALE GENOMIC DNA]</scope>
    <source>
        <strain evidence="3">XZYJT-10</strain>
    </source>
</reference>
<dbReference type="SUPFAM" id="SSF46785">
    <property type="entry name" value="Winged helix' DNA-binding domain"/>
    <property type="match status" value="1"/>
</dbReference>
<evidence type="ECO:0000313" key="3">
    <source>
        <dbReference type="Proteomes" id="UP001596548"/>
    </source>
</evidence>
<dbReference type="PANTHER" id="PTHR33164:SF95">
    <property type="entry name" value="TRANSCRIPTIONAL REGULATOR"/>
    <property type="match status" value="1"/>
</dbReference>
<dbReference type="InterPro" id="IPR000835">
    <property type="entry name" value="HTH_MarR-typ"/>
</dbReference>
<dbReference type="PRINTS" id="PR00598">
    <property type="entry name" value="HTHMARR"/>
</dbReference>
<name>A0ABW2I5S5_9ACTN</name>
<sequence>MNDEGADAGPPALLRTLASWQTSRISILGARLTAARMPLEARSDFAVLAALEEYGELSQAEIGRRLGLDRNNVNGIVTRLHGSGLIERHTDPADRRRNIIAATELGLRHLHQLNGLALTVQDELLAALSADERRQLRALLEKVLQSHPAQPA</sequence>
<dbReference type="PANTHER" id="PTHR33164">
    <property type="entry name" value="TRANSCRIPTIONAL REGULATOR, MARR FAMILY"/>
    <property type="match status" value="1"/>
</dbReference>
<keyword evidence="3" id="KW-1185">Reference proteome</keyword>
<dbReference type="EMBL" id="JBHTBJ010000093">
    <property type="protein sequence ID" value="MFC7280220.1"/>
    <property type="molecule type" value="Genomic_DNA"/>
</dbReference>
<dbReference type="InterPro" id="IPR036388">
    <property type="entry name" value="WH-like_DNA-bd_sf"/>
</dbReference>
<proteinExistence type="predicted"/>
<organism evidence="2 3">
    <name type="scientific">Paractinoplanes rhizophilus</name>
    <dbReference type="NCBI Taxonomy" id="1416877"/>
    <lineage>
        <taxon>Bacteria</taxon>
        <taxon>Bacillati</taxon>
        <taxon>Actinomycetota</taxon>
        <taxon>Actinomycetes</taxon>
        <taxon>Micromonosporales</taxon>
        <taxon>Micromonosporaceae</taxon>
        <taxon>Paractinoplanes</taxon>
    </lineage>
</organism>
<dbReference type="InterPro" id="IPR036390">
    <property type="entry name" value="WH_DNA-bd_sf"/>
</dbReference>
<dbReference type="RefSeq" id="WP_378978299.1">
    <property type="nucleotide sequence ID" value="NZ_JBHTBJ010000093.1"/>
</dbReference>
<feature type="domain" description="HTH marR-type" evidence="1">
    <location>
        <begin position="1"/>
        <end position="145"/>
    </location>
</feature>
<dbReference type="Pfam" id="PF12802">
    <property type="entry name" value="MarR_2"/>
    <property type="match status" value="1"/>
</dbReference>
<gene>
    <name evidence="2" type="ORF">ACFQS1_40235</name>
</gene>